<feature type="compositionally biased region" description="Low complexity" evidence="1">
    <location>
        <begin position="920"/>
        <end position="933"/>
    </location>
</feature>
<dbReference type="PANTHER" id="PTHR48125:SF10">
    <property type="entry name" value="OS12G0136300 PROTEIN"/>
    <property type="match status" value="1"/>
</dbReference>
<keyword evidence="3" id="KW-1185">Reference proteome</keyword>
<comment type="caution">
    <text evidence="2">The sequence shown here is derived from an EMBL/GenBank/DDBJ whole genome shotgun (WGS) entry which is preliminary data.</text>
</comment>
<feature type="region of interest" description="Disordered" evidence="1">
    <location>
        <begin position="1690"/>
        <end position="1712"/>
    </location>
</feature>
<protein>
    <submittedName>
        <fullName evidence="2">Uncharacterized protein</fullName>
    </submittedName>
</protein>
<feature type="region of interest" description="Disordered" evidence="1">
    <location>
        <begin position="1137"/>
        <end position="1175"/>
    </location>
</feature>
<dbReference type="OrthoDB" id="437026at2759"/>
<evidence type="ECO:0000256" key="1">
    <source>
        <dbReference type="SAM" id="MobiDB-lite"/>
    </source>
</evidence>
<dbReference type="EMBL" id="CAJNNV010024416">
    <property type="protein sequence ID" value="CAE8609806.1"/>
    <property type="molecule type" value="Genomic_DNA"/>
</dbReference>
<feature type="region of interest" description="Disordered" evidence="1">
    <location>
        <begin position="907"/>
        <end position="939"/>
    </location>
</feature>
<organism evidence="2 3">
    <name type="scientific">Polarella glacialis</name>
    <name type="common">Dinoflagellate</name>
    <dbReference type="NCBI Taxonomy" id="89957"/>
    <lineage>
        <taxon>Eukaryota</taxon>
        <taxon>Sar</taxon>
        <taxon>Alveolata</taxon>
        <taxon>Dinophyceae</taxon>
        <taxon>Suessiales</taxon>
        <taxon>Suessiaceae</taxon>
        <taxon>Polarella</taxon>
    </lineage>
</organism>
<feature type="compositionally biased region" description="Basic and acidic residues" evidence="1">
    <location>
        <begin position="907"/>
        <end position="919"/>
    </location>
</feature>
<feature type="non-terminal residue" evidence="2">
    <location>
        <position position="1"/>
    </location>
</feature>
<sequence>VQGLQARPELNGLQGVLVAFDDDEQRWRVQLDDGSGKLLRVENLGITDAQHSDEEDEVSDFVPLSVSPPKTNPTIERVAPDTSALIPGGRARVTGLVARADLNGSSGTLVELVESEGRWKVIMDDGSKKMFHLAHLDPLASMPETGAEAPSANLAFAPGARAAASAADAIAAVAADDLSALDDEAGPFSPGSRVEVRGLTMRPDLNGQLGTAVEWLDAEGRWKVLMDSGAKNMYRPENLLDAEVAASQPSQTTNSCISSGMRVRIYGLVARPELNGTEGTVVEWDDVEGRWKVHSDSGAGLMLRAANLEPCVTLPAVPSSPERRVPQQDSGILPGMHVRIHGLKARPELNGTEGTVVEWDDVEERWKVHSDSGAGLMLRAANLEPGVTLPAVPSSPESVLPVLFCFGRILATHPRQDSGILPGMHVRIHGLMARPELNGTEGTVVEWDDVEERWKVKFQAFYCRHVHSDSGAGLMLRAANLKPGVTLPAVPSAPERRVPQSCSQQDSGILPGMHVRIHGLMARPELNETEGTVVEWDDGEQRWKVRLDSGAGLMLKAANLESCNPTQSAPSSPGRLVLQKDSGISPGMRVRIHGLMARPELNETEGTVVEWDDGEERWKVRLDSGAGLMLKAANLESCNPTQSAPSSPGRPVLQKDSGISPGMRVRIRGLMARPELNGTEGTVAEWDDGEQRWKVRSDSGTGLMLKAANLESCNPTQSAPSSPGRLVLQKDSGISPGMRVRIHGLMARPELNGTEGTVAEWDDGEQRWKVIEVRSDSGTGLMLRAANLESCNPLQSAPWSPGRPVLQAASVITPGRRVFIKGLVARPELNGMEGMVVDWDDGEQRWKVAADNGTGLTLKPANLEPPSHLSVGSRVRICNLIGRPELNGCHGVVGGWDEDESRWKVEMDDGSRKSFRPENTEPATAEEPASGPAISPGSRVRVGGLQSRTDLNGCMGTAVEWDAAEGRWKVRMDDGSGKMFTSDNLELVGSFLPAAEYANLTPAGPAVAPGSRVRVGGLQLRPDLNGCIGTAVEWDVAEGRWKVRMDDGSGMMFKSDNLELVNASLQAAGSANGPFAVPLRPGSRVSVQGLKARPDLNGSTGTLVEWDDAEGRWKVRLDDGSGKMFRSDNLQAVSTATLGSSAQTSPPVASRSATGQSAQTPPSVPSRSATGLSVASRSAAAQSGLGVGIEAGERVRVGGLKARPDLNGCLGTVVEWDQGEARWKAEVLMDDGSGKMLRSSNLELSSASAVTASVPPPMSSSSPAVGSAAMPSGLGVGIEAGERVRVGGLKARPDLNGCLGTVVEWDQGEARWKAEVLMDDGSGKMLRSSNLELSSASAVTASVPPPMSSSSPAVGSAAVPSGLGVGIEAGERVRVGGLKARPDLNGCLGTVVEWDQGEARWKAEVLMDDGSGKMLRSSNLELSSASAVTASVPPPMSSSSPAVGSAAMPSGLGVGIEAGERVRVGGLKARPDLNGCLGTVVEWDQGEARWKVLMDDGSGKMLRSSNLELSSASAVTASVPPPMSSSSPAVGSAAMPSGLGVGIEAGERVRVGRLKARPDLNGCLGTVVEWDQGEARWKVLMDDGSGKMLRSSNLELSSASAVTASVPPPMSSSSPAVGSAAMPSGLGVGIEAGERVRVGGLKARPDLNGCLGTVVEWDQGEARWKVLMDDGSRRMLRSSNLELSSASAVTASVPPPMSSSSPAVGSAAMPSGPAASIAPGGRIRVGGLQARPDLNGCLGTVLNWDETEDRWKVRMDNGSGKMFKSRNLEVCGEAPAQVASQEAQCSAAVGIEAGARVRVGGLKSRAELNGCLGTVDMDDGSGKMLKAGNLEICESRPSVAPVSPVAEAVGVGSFVRVVGLKGRPELNGSHGTATEWDIGQARWKVVMEDGSGKMFRPANLEVCV</sequence>
<proteinExistence type="predicted"/>
<gene>
    <name evidence="2" type="ORF">PGLA1383_LOCUS27633</name>
</gene>
<accession>A0A813F8B5</accession>
<evidence type="ECO:0000313" key="3">
    <source>
        <dbReference type="Proteomes" id="UP000654075"/>
    </source>
</evidence>
<dbReference type="PANTHER" id="PTHR48125">
    <property type="entry name" value="LP07818P1"/>
    <property type="match status" value="1"/>
</dbReference>
<dbReference type="Proteomes" id="UP000654075">
    <property type="component" value="Unassembled WGS sequence"/>
</dbReference>
<evidence type="ECO:0000313" key="2">
    <source>
        <dbReference type="EMBL" id="CAE8609806.1"/>
    </source>
</evidence>
<name>A0A813F8B5_POLGL</name>
<feature type="region of interest" description="Disordered" evidence="1">
    <location>
        <begin position="638"/>
        <end position="659"/>
    </location>
</feature>
<reference evidence="2" key="1">
    <citation type="submission" date="2021-02" db="EMBL/GenBank/DDBJ databases">
        <authorList>
            <person name="Dougan E. K."/>
            <person name="Rhodes N."/>
            <person name="Thang M."/>
            <person name="Chan C."/>
        </authorList>
    </citation>
    <scope>NUCLEOTIDE SEQUENCE</scope>
</reference>